<gene>
    <name evidence="2" type="ORF">JX265_013442</name>
</gene>
<proteinExistence type="predicted"/>
<dbReference type="Proteomes" id="UP000829685">
    <property type="component" value="Unassembled WGS sequence"/>
</dbReference>
<accession>A0A9Q0AHR8</accession>
<organism evidence="2 3">
    <name type="scientific">Neoarthrinium moseri</name>
    <dbReference type="NCBI Taxonomy" id="1658444"/>
    <lineage>
        <taxon>Eukaryota</taxon>
        <taxon>Fungi</taxon>
        <taxon>Dikarya</taxon>
        <taxon>Ascomycota</taxon>
        <taxon>Pezizomycotina</taxon>
        <taxon>Sordariomycetes</taxon>
        <taxon>Xylariomycetidae</taxon>
        <taxon>Amphisphaeriales</taxon>
        <taxon>Apiosporaceae</taxon>
        <taxon>Neoarthrinium</taxon>
    </lineage>
</organism>
<comment type="caution">
    <text evidence="2">The sequence shown here is derived from an EMBL/GenBank/DDBJ whole genome shotgun (WGS) entry which is preliminary data.</text>
</comment>
<dbReference type="OrthoDB" id="4754511at2759"/>
<feature type="chain" id="PRO_5040366647" evidence="1">
    <location>
        <begin position="17"/>
        <end position="94"/>
    </location>
</feature>
<dbReference type="AlphaFoldDB" id="A0A9Q0AHR8"/>
<reference evidence="2" key="1">
    <citation type="submission" date="2021-03" db="EMBL/GenBank/DDBJ databases">
        <title>Revisited historic fungal species revealed as producer of novel bioactive compounds through whole genome sequencing and comparative genomics.</title>
        <authorList>
            <person name="Vignolle G.A."/>
            <person name="Hochenegger N."/>
            <person name="Mach R.L."/>
            <person name="Mach-Aigner A.R."/>
            <person name="Javad Rahimi M."/>
            <person name="Salim K.A."/>
            <person name="Chan C.M."/>
            <person name="Lim L.B.L."/>
            <person name="Cai F."/>
            <person name="Druzhinina I.S."/>
            <person name="U'Ren J.M."/>
            <person name="Derntl C."/>
        </authorList>
    </citation>
    <scope>NUCLEOTIDE SEQUENCE</scope>
    <source>
        <strain evidence="2">TUCIM 5799</strain>
    </source>
</reference>
<evidence type="ECO:0000313" key="2">
    <source>
        <dbReference type="EMBL" id="KAI1850480.1"/>
    </source>
</evidence>
<name>A0A9Q0AHR8_9PEZI</name>
<evidence type="ECO:0000313" key="3">
    <source>
        <dbReference type="Proteomes" id="UP000829685"/>
    </source>
</evidence>
<feature type="signal peptide" evidence="1">
    <location>
        <begin position="1"/>
        <end position="16"/>
    </location>
</feature>
<protein>
    <submittedName>
        <fullName evidence="2">Uncharacterized protein</fullName>
    </submittedName>
</protein>
<keyword evidence="1" id="KW-0732">Signal</keyword>
<keyword evidence="3" id="KW-1185">Reference proteome</keyword>
<dbReference type="EMBL" id="JAFIMR010000070">
    <property type="protein sequence ID" value="KAI1850480.1"/>
    <property type="molecule type" value="Genomic_DNA"/>
</dbReference>
<sequence>MRSLSFLAMLYATAAALPALQPGKLTGDAKTDSTVDPDLDPALLTGKISTLFEATCHNICMKMFPKPGKGRDKCMSICHHNHDDSSHGGMEDGM</sequence>
<evidence type="ECO:0000256" key="1">
    <source>
        <dbReference type="SAM" id="SignalP"/>
    </source>
</evidence>